<sequence>MLWVGLMAEATVKQVSLGDTVKLECDITVKSDIMWFVLHPNATLLLATFTTVLPVENLVSKTQSGRFVPIYNKAVPTVDLTIWNITDSNLGLYYCGKWRDEVFEIGNGTRLTFTEHWSSLVWVDLPWLITLIFTPMISVLGSALCIYYMP</sequence>
<gene>
    <name evidence="3" type="ORF">UPYG_G00355680</name>
</gene>
<organism evidence="3 4">
    <name type="scientific">Umbra pygmaea</name>
    <name type="common">Eastern mudminnow</name>
    <dbReference type="NCBI Taxonomy" id="75934"/>
    <lineage>
        <taxon>Eukaryota</taxon>
        <taxon>Metazoa</taxon>
        <taxon>Chordata</taxon>
        <taxon>Craniata</taxon>
        <taxon>Vertebrata</taxon>
        <taxon>Euteleostomi</taxon>
        <taxon>Actinopterygii</taxon>
        <taxon>Neopterygii</taxon>
        <taxon>Teleostei</taxon>
        <taxon>Protacanthopterygii</taxon>
        <taxon>Esociformes</taxon>
        <taxon>Umbridae</taxon>
        <taxon>Umbra</taxon>
    </lineage>
</organism>
<dbReference type="AlphaFoldDB" id="A0ABD0VVT5"/>
<dbReference type="InterPro" id="IPR013783">
    <property type="entry name" value="Ig-like_fold"/>
</dbReference>
<dbReference type="InterPro" id="IPR013106">
    <property type="entry name" value="Ig_V-set"/>
</dbReference>
<dbReference type="Proteomes" id="UP001557470">
    <property type="component" value="Unassembled WGS sequence"/>
</dbReference>
<dbReference type="InterPro" id="IPR036179">
    <property type="entry name" value="Ig-like_dom_sf"/>
</dbReference>
<keyword evidence="1" id="KW-0812">Transmembrane</keyword>
<evidence type="ECO:0000259" key="2">
    <source>
        <dbReference type="SMART" id="SM00409"/>
    </source>
</evidence>
<comment type="caution">
    <text evidence="3">The sequence shown here is derived from an EMBL/GenBank/DDBJ whole genome shotgun (WGS) entry which is preliminary data.</text>
</comment>
<evidence type="ECO:0000313" key="3">
    <source>
        <dbReference type="EMBL" id="KAL0961559.1"/>
    </source>
</evidence>
<keyword evidence="1" id="KW-1133">Transmembrane helix</keyword>
<feature type="transmembrane region" description="Helical" evidence="1">
    <location>
        <begin position="127"/>
        <end position="149"/>
    </location>
</feature>
<dbReference type="SMART" id="SM00409">
    <property type="entry name" value="IG"/>
    <property type="match status" value="1"/>
</dbReference>
<proteinExistence type="predicted"/>
<keyword evidence="4" id="KW-1185">Reference proteome</keyword>
<dbReference type="Gene3D" id="2.60.40.10">
    <property type="entry name" value="Immunoglobulins"/>
    <property type="match status" value="1"/>
</dbReference>
<accession>A0ABD0VVT5</accession>
<dbReference type="SUPFAM" id="SSF48726">
    <property type="entry name" value="Immunoglobulin"/>
    <property type="match status" value="1"/>
</dbReference>
<reference evidence="3 4" key="1">
    <citation type="submission" date="2024-06" db="EMBL/GenBank/DDBJ databases">
        <authorList>
            <person name="Pan Q."/>
            <person name="Wen M."/>
            <person name="Jouanno E."/>
            <person name="Zahm M."/>
            <person name="Klopp C."/>
            <person name="Cabau C."/>
            <person name="Louis A."/>
            <person name="Berthelot C."/>
            <person name="Parey E."/>
            <person name="Roest Crollius H."/>
            <person name="Montfort J."/>
            <person name="Robinson-Rechavi M."/>
            <person name="Bouchez O."/>
            <person name="Lampietro C."/>
            <person name="Lopez Roques C."/>
            <person name="Donnadieu C."/>
            <person name="Postlethwait J."/>
            <person name="Bobe J."/>
            <person name="Verreycken H."/>
            <person name="Guiguen Y."/>
        </authorList>
    </citation>
    <scope>NUCLEOTIDE SEQUENCE [LARGE SCALE GENOMIC DNA]</scope>
    <source>
        <strain evidence="3">Up_M1</strain>
        <tissue evidence="3">Testis</tissue>
    </source>
</reference>
<name>A0ABD0VVT5_UMBPY</name>
<protein>
    <recommendedName>
        <fullName evidence="2">Immunoglobulin domain-containing protein</fullName>
    </recommendedName>
</protein>
<dbReference type="Pfam" id="PF07686">
    <property type="entry name" value="V-set"/>
    <property type="match status" value="1"/>
</dbReference>
<dbReference type="EMBL" id="JAGEUA010000741">
    <property type="protein sequence ID" value="KAL0961559.1"/>
    <property type="molecule type" value="Genomic_DNA"/>
</dbReference>
<evidence type="ECO:0000256" key="1">
    <source>
        <dbReference type="SAM" id="Phobius"/>
    </source>
</evidence>
<keyword evidence="1" id="KW-0472">Membrane</keyword>
<evidence type="ECO:0000313" key="4">
    <source>
        <dbReference type="Proteomes" id="UP001557470"/>
    </source>
</evidence>
<feature type="domain" description="Immunoglobulin" evidence="2">
    <location>
        <begin position="10"/>
        <end position="114"/>
    </location>
</feature>
<dbReference type="InterPro" id="IPR003599">
    <property type="entry name" value="Ig_sub"/>
</dbReference>